<dbReference type="EMBL" id="JAVFKM010000002">
    <property type="protein sequence ID" value="MEF3112356.1"/>
    <property type="molecule type" value="Genomic_DNA"/>
</dbReference>
<dbReference type="Proteomes" id="UP001348265">
    <property type="component" value="Unassembled WGS sequence"/>
</dbReference>
<sequence length="274" mass="29082">MTENSAPAEDGGRRRPGLLPRLVAAVAVCAVLGTGIAYGISSADRTDLPGLGTPDDGRWTYPEQHRPPLPRGASAPFADQARSDRGSHHADLGALRLSAPEDATVDLDKKSGDGTPDAAPFTGEYAAPYDDLLRRHLADYAPRRTASRGWTMPDGTRSRVHLLQFDSAAVAEFFRLTVLSDARGPAVFLRDAQTVGRDDAYKKAVPKEAGSAVGGWFGSGVEVYKETGSEGALSVRYAYVFAGDTIALITHSRPGGTVPTAFYQSVALQQQLLG</sequence>
<keyword evidence="2" id="KW-0812">Transmembrane</keyword>
<evidence type="ECO:0000313" key="4">
    <source>
        <dbReference type="Proteomes" id="UP001348265"/>
    </source>
</evidence>
<accession>A0ABU7WM28</accession>
<evidence type="ECO:0000256" key="2">
    <source>
        <dbReference type="SAM" id="Phobius"/>
    </source>
</evidence>
<keyword evidence="4" id="KW-1185">Reference proteome</keyword>
<name>A0ABU7WM28_9ACTN</name>
<organism evidence="3 4">
    <name type="scientific">Streptomyces chrestomyceticus</name>
    <dbReference type="NCBI Taxonomy" id="68185"/>
    <lineage>
        <taxon>Bacteria</taxon>
        <taxon>Bacillati</taxon>
        <taxon>Actinomycetota</taxon>
        <taxon>Actinomycetes</taxon>
        <taxon>Kitasatosporales</taxon>
        <taxon>Streptomycetaceae</taxon>
        <taxon>Streptomyces</taxon>
    </lineage>
</organism>
<feature type="region of interest" description="Disordered" evidence="1">
    <location>
        <begin position="43"/>
        <end position="121"/>
    </location>
</feature>
<evidence type="ECO:0000313" key="3">
    <source>
        <dbReference type="EMBL" id="MEF3112356.1"/>
    </source>
</evidence>
<keyword evidence="2" id="KW-1133">Transmembrane helix</keyword>
<protein>
    <recommendedName>
        <fullName evidence="5">Serine/threonine protein kinase</fullName>
    </recommendedName>
</protein>
<gene>
    <name evidence="3" type="ORF">RB636_03960</name>
</gene>
<reference evidence="3 4" key="1">
    <citation type="submission" date="2023-08" db="EMBL/GenBank/DDBJ databases">
        <authorList>
            <person name="Sharma P."/>
            <person name="Verma V."/>
            <person name="Mohan M.K."/>
            <person name="Dubey A.K."/>
        </authorList>
    </citation>
    <scope>NUCLEOTIDE SEQUENCE [LARGE SCALE GENOMIC DNA]</scope>
    <source>
        <strain evidence="3 4">ADP4</strain>
    </source>
</reference>
<comment type="caution">
    <text evidence="3">The sequence shown here is derived from an EMBL/GenBank/DDBJ whole genome shotgun (WGS) entry which is preliminary data.</text>
</comment>
<keyword evidence="2" id="KW-0472">Membrane</keyword>
<feature type="compositionally biased region" description="Basic and acidic residues" evidence="1">
    <location>
        <begin position="81"/>
        <end position="91"/>
    </location>
</feature>
<evidence type="ECO:0008006" key="5">
    <source>
        <dbReference type="Google" id="ProtNLM"/>
    </source>
</evidence>
<proteinExistence type="predicted"/>
<evidence type="ECO:0000256" key="1">
    <source>
        <dbReference type="SAM" id="MobiDB-lite"/>
    </source>
</evidence>
<feature type="compositionally biased region" description="Basic and acidic residues" evidence="1">
    <location>
        <begin position="55"/>
        <end position="66"/>
    </location>
</feature>
<feature type="transmembrane region" description="Helical" evidence="2">
    <location>
        <begin position="22"/>
        <end position="40"/>
    </location>
</feature>
<dbReference type="RefSeq" id="WP_331785369.1">
    <property type="nucleotide sequence ID" value="NZ_JAVFKM010000002.1"/>
</dbReference>